<accession>A0ABW7XZR4</accession>
<dbReference type="Proteomes" id="UP001612415">
    <property type="component" value="Unassembled WGS sequence"/>
</dbReference>
<organism evidence="2 3">
    <name type="scientific">Streptomyces cellulosae</name>
    <dbReference type="NCBI Taxonomy" id="1968"/>
    <lineage>
        <taxon>Bacteria</taxon>
        <taxon>Bacillati</taxon>
        <taxon>Actinomycetota</taxon>
        <taxon>Actinomycetes</taxon>
        <taxon>Kitasatosporales</taxon>
        <taxon>Streptomycetaceae</taxon>
        <taxon>Streptomyces</taxon>
    </lineage>
</organism>
<evidence type="ECO:0000256" key="1">
    <source>
        <dbReference type="SAM" id="Phobius"/>
    </source>
</evidence>
<evidence type="ECO:0000313" key="3">
    <source>
        <dbReference type="Proteomes" id="UP001612415"/>
    </source>
</evidence>
<keyword evidence="1" id="KW-0472">Membrane</keyword>
<dbReference type="NCBIfam" id="NF046119">
    <property type="entry name" value="memb_SCO4225"/>
    <property type="match status" value="1"/>
</dbReference>
<dbReference type="RefSeq" id="WP_398656251.1">
    <property type="nucleotide sequence ID" value="NZ_JBITDC010000004.1"/>
</dbReference>
<protein>
    <submittedName>
        <fullName evidence="2">SCO4225 family membrane protein</fullName>
    </submittedName>
</protein>
<evidence type="ECO:0000313" key="2">
    <source>
        <dbReference type="EMBL" id="MFI5675445.1"/>
    </source>
</evidence>
<sequence length="120" mass="13065">MNTRRLRTLPRLAFATPASLVYLALVAAAAAFLAWDQIFVSTHEDASFSGVYLIALASPTFFLFLSAGETLLQAGAEVPGWFFYTALVLSVLIQSTVIGALQQRLRRSHGGPRRQRPQGA</sequence>
<name>A0ABW7XZR4_STRCE</name>
<feature type="transmembrane region" description="Helical" evidence="1">
    <location>
        <begin position="47"/>
        <end position="68"/>
    </location>
</feature>
<keyword evidence="1" id="KW-0812">Transmembrane</keyword>
<feature type="transmembrane region" description="Helical" evidence="1">
    <location>
        <begin position="12"/>
        <end position="35"/>
    </location>
</feature>
<feature type="transmembrane region" description="Helical" evidence="1">
    <location>
        <begin position="80"/>
        <end position="101"/>
    </location>
</feature>
<comment type="caution">
    <text evidence="2">The sequence shown here is derived from an EMBL/GenBank/DDBJ whole genome shotgun (WGS) entry which is preliminary data.</text>
</comment>
<reference evidence="2 3" key="1">
    <citation type="submission" date="2024-10" db="EMBL/GenBank/DDBJ databases">
        <title>The Natural Products Discovery Center: Release of the First 8490 Sequenced Strains for Exploring Actinobacteria Biosynthetic Diversity.</title>
        <authorList>
            <person name="Kalkreuter E."/>
            <person name="Kautsar S.A."/>
            <person name="Yang D."/>
            <person name="Bader C.D."/>
            <person name="Teijaro C.N."/>
            <person name="Fluegel L."/>
            <person name="Davis C.M."/>
            <person name="Simpson J.R."/>
            <person name="Lauterbach L."/>
            <person name="Steele A.D."/>
            <person name="Gui C."/>
            <person name="Meng S."/>
            <person name="Li G."/>
            <person name="Viehrig K."/>
            <person name="Ye F."/>
            <person name="Su P."/>
            <person name="Kiefer A.F."/>
            <person name="Nichols A."/>
            <person name="Cepeda A.J."/>
            <person name="Yan W."/>
            <person name="Fan B."/>
            <person name="Jiang Y."/>
            <person name="Adhikari A."/>
            <person name="Zheng C.-J."/>
            <person name="Schuster L."/>
            <person name="Cowan T.M."/>
            <person name="Smanski M.J."/>
            <person name="Chevrette M.G."/>
            <person name="De Carvalho L.P.S."/>
            <person name="Shen B."/>
        </authorList>
    </citation>
    <scope>NUCLEOTIDE SEQUENCE [LARGE SCALE GENOMIC DNA]</scope>
    <source>
        <strain evidence="2 3">NPDC051599</strain>
    </source>
</reference>
<keyword evidence="1" id="KW-1133">Transmembrane helix</keyword>
<proteinExistence type="predicted"/>
<dbReference type="InterPro" id="IPR057702">
    <property type="entry name" value="DUF7942"/>
</dbReference>
<dbReference type="Pfam" id="PF25637">
    <property type="entry name" value="DUF7942"/>
    <property type="match status" value="1"/>
</dbReference>
<gene>
    <name evidence="2" type="ORF">ACIA8P_12345</name>
</gene>
<keyword evidence="3" id="KW-1185">Reference proteome</keyword>
<dbReference type="EMBL" id="JBITDC010000004">
    <property type="protein sequence ID" value="MFI5675445.1"/>
    <property type="molecule type" value="Genomic_DNA"/>
</dbReference>